<reference evidence="2 3" key="1">
    <citation type="submission" date="2019-01" db="EMBL/GenBank/DDBJ databases">
        <title>Sequencing of cultivated peanut Arachis hypogaea provides insights into genome evolution and oil improvement.</title>
        <authorList>
            <person name="Chen X."/>
        </authorList>
    </citation>
    <scope>NUCLEOTIDE SEQUENCE [LARGE SCALE GENOMIC DNA]</scope>
    <source>
        <strain evidence="3">cv. Fuhuasheng</strain>
        <tissue evidence="2">Leaves</tissue>
    </source>
</reference>
<organism evidence="2 3">
    <name type="scientific">Arachis hypogaea</name>
    <name type="common">Peanut</name>
    <dbReference type="NCBI Taxonomy" id="3818"/>
    <lineage>
        <taxon>Eukaryota</taxon>
        <taxon>Viridiplantae</taxon>
        <taxon>Streptophyta</taxon>
        <taxon>Embryophyta</taxon>
        <taxon>Tracheophyta</taxon>
        <taxon>Spermatophyta</taxon>
        <taxon>Magnoliopsida</taxon>
        <taxon>eudicotyledons</taxon>
        <taxon>Gunneridae</taxon>
        <taxon>Pentapetalae</taxon>
        <taxon>rosids</taxon>
        <taxon>fabids</taxon>
        <taxon>Fabales</taxon>
        <taxon>Fabaceae</taxon>
        <taxon>Papilionoideae</taxon>
        <taxon>50 kb inversion clade</taxon>
        <taxon>dalbergioids sensu lato</taxon>
        <taxon>Dalbergieae</taxon>
        <taxon>Pterocarpus clade</taxon>
        <taxon>Arachis</taxon>
    </lineage>
</organism>
<gene>
    <name evidence="2" type="ORF">Ahy_Scaffold1g107054</name>
</gene>
<dbReference type="PANTHER" id="PTHR35696:SF1">
    <property type="entry name" value="ELECTRON CARRIER_IRON ION-BINDING PROTEIN"/>
    <property type="match status" value="1"/>
</dbReference>
<dbReference type="EMBL" id="SDMP01000021">
    <property type="protein sequence ID" value="RYQ81041.1"/>
    <property type="molecule type" value="Genomic_DNA"/>
</dbReference>
<sequence length="409" mass="45031">MAALSPAPNNNNQKAVSLSGGANPPKSQRGQNKPKCKQCGNVARSRFLLPPFFLSSSLFIDFLFSLLWLSIFVVVVDDVCSSGVRSNHARVAVQGIKIPAIFTPHIMCLMVNAVLKTSTTLPDKAPSSSATPIEQQSVEPSQSSTASRVASLRQLSNSFAQFNNLNISFRSRKPLTRKDAAAINEWRFSKLKEYKERNIELENETFDRYMQNIDLLEEVLAVKSMEDNVSSESESNASSMEANNDLMITKLKLQIRSNSVGSDAARMRMQQIVDRGLKKLKMSAVNGAATEALSEDPNNTSGAAKSLRTERLSAISDLIDKINKARSEEDLKSCLEIKSQLFNMDGGSSIVDPQPQDNETHGKEIDQGDSTSGEELEYSLPKLVGTTDIDQETLNTIDNHFSSLEYLEL</sequence>
<evidence type="ECO:0000313" key="2">
    <source>
        <dbReference type="EMBL" id="RYQ81041.1"/>
    </source>
</evidence>
<dbReference type="PANTHER" id="PTHR35696">
    <property type="entry name" value="ELECTRON CARRIER/IRON ION-BINDING PROTEIN"/>
    <property type="match status" value="1"/>
</dbReference>
<dbReference type="STRING" id="3818.A0A444WUF3"/>
<feature type="region of interest" description="Disordered" evidence="1">
    <location>
        <begin position="124"/>
        <end position="145"/>
    </location>
</feature>
<evidence type="ECO:0000313" key="3">
    <source>
        <dbReference type="Proteomes" id="UP000289738"/>
    </source>
</evidence>
<evidence type="ECO:0000256" key="1">
    <source>
        <dbReference type="SAM" id="MobiDB-lite"/>
    </source>
</evidence>
<dbReference type="AlphaFoldDB" id="A0A444WUF3"/>
<feature type="region of interest" description="Disordered" evidence="1">
    <location>
        <begin position="1"/>
        <end position="35"/>
    </location>
</feature>
<comment type="caution">
    <text evidence="2">The sequence shown here is derived from an EMBL/GenBank/DDBJ whole genome shotgun (WGS) entry which is preliminary data.</text>
</comment>
<keyword evidence="3" id="KW-1185">Reference proteome</keyword>
<dbReference type="Proteomes" id="UP000289738">
    <property type="component" value="Unassembled WGS sequence"/>
</dbReference>
<accession>A0A444WUF3</accession>
<feature type="compositionally biased region" description="Polar residues" evidence="1">
    <location>
        <begin position="7"/>
        <end position="16"/>
    </location>
</feature>
<feature type="region of interest" description="Disordered" evidence="1">
    <location>
        <begin position="345"/>
        <end position="375"/>
    </location>
</feature>
<name>A0A444WUF3_ARAHY</name>
<proteinExistence type="predicted"/>
<protein>
    <submittedName>
        <fullName evidence="2">Uncharacterized protein</fullName>
    </submittedName>
</protein>